<dbReference type="EMBL" id="OU893346">
    <property type="protein sequence ID" value="CAG9786284.1"/>
    <property type="molecule type" value="Genomic_DNA"/>
</dbReference>
<evidence type="ECO:0000256" key="6">
    <source>
        <dbReference type="RuleBase" id="RU003968"/>
    </source>
</evidence>
<evidence type="ECO:0000313" key="9">
    <source>
        <dbReference type="EMBL" id="CAG9786284.1"/>
    </source>
</evidence>
<dbReference type="SUPFAM" id="SSF54373">
    <property type="entry name" value="FAD-linked reductases, C-terminal domain"/>
    <property type="match status" value="1"/>
</dbReference>
<comment type="cofactor">
    <cofactor evidence="1 5">
        <name>FAD</name>
        <dbReference type="ChEBI" id="CHEBI:57692"/>
    </cofactor>
</comment>
<keyword evidence="3 6" id="KW-0285">Flavoprotein</keyword>
<protein>
    <recommendedName>
        <fullName evidence="7 8">Glucose-methanol-choline oxidoreductase N-terminal domain-containing protein</fullName>
    </recommendedName>
</protein>
<dbReference type="PROSITE" id="PS00624">
    <property type="entry name" value="GMC_OXRED_2"/>
    <property type="match status" value="1"/>
</dbReference>
<dbReference type="Gene3D" id="3.50.50.60">
    <property type="entry name" value="FAD/NAD(P)-binding domain"/>
    <property type="match status" value="1"/>
</dbReference>
<dbReference type="PANTHER" id="PTHR11552">
    <property type="entry name" value="GLUCOSE-METHANOL-CHOLINE GMC OXIDOREDUCTASE"/>
    <property type="match status" value="1"/>
</dbReference>
<reference evidence="9" key="2">
    <citation type="submission" date="2022-10" db="EMBL/GenBank/DDBJ databases">
        <authorList>
            <consortium name="ENA_rothamsted_submissions"/>
            <consortium name="culmorum"/>
            <person name="King R."/>
        </authorList>
    </citation>
    <scope>NUCLEOTIDE SEQUENCE</scope>
</reference>
<dbReference type="AlphaFoldDB" id="A0A9N9QYT1"/>
<evidence type="ECO:0000313" key="10">
    <source>
        <dbReference type="Proteomes" id="UP001153714"/>
    </source>
</evidence>
<reference evidence="9" key="1">
    <citation type="submission" date="2021-12" db="EMBL/GenBank/DDBJ databases">
        <authorList>
            <person name="King R."/>
        </authorList>
    </citation>
    <scope>NUCLEOTIDE SEQUENCE</scope>
</reference>
<evidence type="ECO:0000256" key="3">
    <source>
        <dbReference type="ARBA" id="ARBA00022630"/>
    </source>
</evidence>
<dbReference type="InterPro" id="IPR000172">
    <property type="entry name" value="GMC_OxRdtase_N"/>
</dbReference>
<dbReference type="Pfam" id="PF05199">
    <property type="entry name" value="GMC_oxred_C"/>
    <property type="match status" value="1"/>
</dbReference>
<dbReference type="SUPFAM" id="SSF51905">
    <property type="entry name" value="FAD/NAD(P)-binding domain"/>
    <property type="match status" value="1"/>
</dbReference>
<proteinExistence type="inferred from homology"/>
<evidence type="ECO:0000256" key="2">
    <source>
        <dbReference type="ARBA" id="ARBA00010790"/>
    </source>
</evidence>
<dbReference type="PROSITE" id="PS00623">
    <property type="entry name" value="GMC_OXRED_1"/>
    <property type="match status" value="1"/>
</dbReference>
<evidence type="ECO:0000259" key="8">
    <source>
        <dbReference type="PROSITE" id="PS00624"/>
    </source>
</evidence>
<evidence type="ECO:0000256" key="4">
    <source>
        <dbReference type="ARBA" id="ARBA00022827"/>
    </source>
</evidence>
<dbReference type="InterPro" id="IPR036188">
    <property type="entry name" value="FAD/NAD-bd_sf"/>
</dbReference>
<accession>A0A9N9QYT1</accession>
<evidence type="ECO:0000259" key="7">
    <source>
        <dbReference type="PROSITE" id="PS00623"/>
    </source>
</evidence>
<dbReference type="Pfam" id="PF00732">
    <property type="entry name" value="GMC_oxred_N"/>
    <property type="match status" value="1"/>
</dbReference>
<sequence>MLMTDYDWKYFTERDGVTGQALKDSSMYWPRGKMLGGSSNINGMIYIRGNTEDYQNWYDMGNEDWHPNIVNKYFKKAESIQDQKLLQDPLIRKFYGNDGPLAINKFNSSFTETLEKVLSAYEEIGINKVNDLNVANVMGSGFIPATASNGKRGSTDHNYLNPVRRYNRNNLYVITDSLVSKILINATTKAAEGIEVERNGIRINLYANLEVIVSAGAINTPQLLMLSGVGPKKHLESKNISCIVDSPAVGQNLQDHLKIPLMIYSNNTYYLNEENEIIKYIHNQTGHLGDNYLSDILAFYSLSKHATYPDFQVHLINFPINFSNTPDIFQSMFGFSSEVVKSIAEQNKSKMLYAFFVSLLHPHSLGKITLRSSNPRDHPLIYYNYYSDSRDLNKTVEGLKMLANLVNTKYFKSIDGEIGKLGWTPCDKLVKGSDDYWKCLSLSMSTTTYHPVGTARMGSNIESSVVSSKLNVHGVKKLRVVDASVMPSITSGNTNAPTIMIAERAADIVKDEYTYVYF</sequence>
<keyword evidence="10" id="KW-1185">Reference proteome</keyword>
<dbReference type="InterPro" id="IPR007867">
    <property type="entry name" value="GMC_OxRtase_C"/>
</dbReference>
<dbReference type="OrthoDB" id="269227at2759"/>
<organism evidence="9 10">
    <name type="scientific">Diatraea saccharalis</name>
    <name type="common">sugarcane borer</name>
    <dbReference type="NCBI Taxonomy" id="40085"/>
    <lineage>
        <taxon>Eukaryota</taxon>
        <taxon>Metazoa</taxon>
        <taxon>Ecdysozoa</taxon>
        <taxon>Arthropoda</taxon>
        <taxon>Hexapoda</taxon>
        <taxon>Insecta</taxon>
        <taxon>Pterygota</taxon>
        <taxon>Neoptera</taxon>
        <taxon>Endopterygota</taxon>
        <taxon>Lepidoptera</taxon>
        <taxon>Glossata</taxon>
        <taxon>Ditrysia</taxon>
        <taxon>Pyraloidea</taxon>
        <taxon>Crambidae</taxon>
        <taxon>Crambinae</taxon>
        <taxon>Diatraea</taxon>
    </lineage>
</organism>
<feature type="domain" description="Glucose-methanol-choline oxidoreductase N-terminal" evidence="8">
    <location>
        <begin position="216"/>
        <end position="230"/>
    </location>
</feature>
<dbReference type="GO" id="GO:0016614">
    <property type="term" value="F:oxidoreductase activity, acting on CH-OH group of donors"/>
    <property type="evidence" value="ECO:0007669"/>
    <property type="project" value="InterPro"/>
</dbReference>
<dbReference type="PIRSF" id="PIRSF000137">
    <property type="entry name" value="Alcohol_oxidase"/>
    <property type="match status" value="1"/>
</dbReference>
<keyword evidence="4 5" id="KW-0274">FAD</keyword>
<dbReference type="Gene3D" id="3.30.560.10">
    <property type="entry name" value="Glucose Oxidase, domain 3"/>
    <property type="match status" value="1"/>
</dbReference>
<gene>
    <name evidence="9" type="ORF">DIATSA_LOCUS4249</name>
</gene>
<dbReference type="GO" id="GO:0050660">
    <property type="term" value="F:flavin adenine dinucleotide binding"/>
    <property type="evidence" value="ECO:0007669"/>
    <property type="project" value="InterPro"/>
</dbReference>
<dbReference type="PANTHER" id="PTHR11552:SF147">
    <property type="entry name" value="CHOLINE DEHYDROGENASE, MITOCHONDRIAL"/>
    <property type="match status" value="1"/>
</dbReference>
<name>A0A9N9QYT1_9NEOP</name>
<feature type="domain" description="Glucose-methanol-choline oxidoreductase N-terminal" evidence="7">
    <location>
        <begin position="32"/>
        <end position="55"/>
    </location>
</feature>
<dbReference type="InterPro" id="IPR012132">
    <property type="entry name" value="GMC_OxRdtase"/>
</dbReference>
<evidence type="ECO:0000256" key="1">
    <source>
        <dbReference type="ARBA" id="ARBA00001974"/>
    </source>
</evidence>
<feature type="binding site" evidence="5">
    <location>
        <position position="179"/>
    </location>
    <ligand>
        <name>FAD</name>
        <dbReference type="ChEBI" id="CHEBI:57692"/>
    </ligand>
</feature>
<evidence type="ECO:0000256" key="5">
    <source>
        <dbReference type="PIRSR" id="PIRSR000137-2"/>
    </source>
</evidence>
<dbReference type="Proteomes" id="UP001153714">
    <property type="component" value="Chromosome 15"/>
</dbReference>
<comment type="similarity">
    <text evidence="2 6">Belongs to the GMC oxidoreductase family.</text>
</comment>